<dbReference type="Proteomes" id="UP000310108">
    <property type="component" value="Unassembled WGS sequence"/>
</dbReference>
<protein>
    <submittedName>
        <fullName evidence="2">Uncharacterized protein</fullName>
    </submittedName>
</protein>
<comment type="caution">
    <text evidence="2">The sequence shown here is derived from an EMBL/GenBank/DDBJ whole genome shotgun (WGS) entry which is preliminary data.</text>
</comment>
<dbReference type="AlphaFoldDB" id="A0A4U6XBT5"/>
<evidence type="ECO:0000256" key="1">
    <source>
        <dbReference type="SAM" id="MobiDB-lite"/>
    </source>
</evidence>
<proteinExistence type="predicted"/>
<accession>A0A4U6XBT5</accession>
<evidence type="ECO:0000313" key="3">
    <source>
        <dbReference type="Proteomes" id="UP000310108"/>
    </source>
</evidence>
<feature type="region of interest" description="Disordered" evidence="1">
    <location>
        <begin position="1"/>
        <end position="31"/>
    </location>
</feature>
<feature type="region of interest" description="Disordered" evidence="1">
    <location>
        <begin position="80"/>
        <end position="107"/>
    </location>
</feature>
<sequence length="129" mass="13963">MAELGETWHGLEADGRQNESSPGAGRVSKLYPHKPEFVNPCVEKRHFLSDRTLDGCHARGSYQRRVDLGIDTAAGRFSGSVAPSCGGGDNRRNKRRHQEQSSTSQAVIDAVSRQMAATCLAANCSALLH</sequence>
<reference evidence="2 3" key="1">
    <citation type="journal article" date="2019" name="PLoS ONE">
        <title>Comparative genome analysis indicates high evolutionary potential of pathogenicity genes in Colletotrichum tanaceti.</title>
        <authorList>
            <person name="Lelwala R.V."/>
            <person name="Korhonen P.K."/>
            <person name="Young N.D."/>
            <person name="Scott J.B."/>
            <person name="Ades P.A."/>
            <person name="Gasser R.B."/>
            <person name="Taylor P.W.J."/>
        </authorList>
    </citation>
    <scope>NUCLEOTIDE SEQUENCE [LARGE SCALE GENOMIC DNA]</scope>
    <source>
        <strain evidence="2">BRIP57314</strain>
    </source>
</reference>
<name>A0A4U6XBT5_9PEZI</name>
<dbReference type="EMBL" id="PJEX01000198">
    <property type="protein sequence ID" value="TKW53180.1"/>
    <property type="molecule type" value="Genomic_DNA"/>
</dbReference>
<organism evidence="2 3">
    <name type="scientific">Colletotrichum tanaceti</name>
    <dbReference type="NCBI Taxonomy" id="1306861"/>
    <lineage>
        <taxon>Eukaryota</taxon>
        <taxon>Fungi</taxon>
        <taxon>Dikarya</taxon>
        <taxon>Ascomycota</taxon>
        <taxon>Pezizomycotina</taxon>
        <taxon>Sordariomycetes</taxon>
        <taxon>Hypocreomycetidae</taxon>
        <taxon>Glomerellales</taxon>
        <taxon>Glomerellaceae</taxon>
        <taxon>Colletotrichum</taxon>
        <taxon>Colletotrichum destructivum species complex</taxon>
    </lineage>
</organism>
<keyword evidence="3" id="KW-1185">Reference proteome</keyword>
<gene>
    <name evidence="2" type="ORF">CTA1_12930</name>
</gene>
<evidence type="ECO:0000313" key="2">
    <source>
        <dbReference type="EMBL" id="TKW53180.1"/>
    </source>
</evidence>